<dbReference type="RefSeq" id="XP_001745224.1">
    <property type="nucleotide sequence ID" value="XM_001745172.1"/>
</dbReference>
<dbReference type="InterPro" id="IPR000863">
    <property type="entry name" value="Sulfotransferase_dom"/>
</dbReference>
<proteinExistence type="predicted"/>
<dbReference type="AlphaFoldDB" id="A9UY55"/>
<dbReference type="Gene3D" id="3.40.50.300">
    <property type="entry name" value="P-loop containing nucleotide triphosphate hydrolases"/>
    <property type="match status" value="1"/>
</dbReference>
<dbReference type="InterPro" id="IPR027417">
    <property type="entry name" value="P-loop_NTPase"/>
</dbReference>
<feature type="binding site" evidence="4">
    <location>
        <position position="207"/>
    </location>
    <ligand>
        <name>3'-phosphoadenylyl sulfate</name>
        <dbReference type="ChEBI" id="CHEBI:58339"/>
    </ligand>
</feature>
<evidence type="ECO:0000256" key="2">
    <source>
        <dbReference type="ARBA" id="ARBA00023180"/>
    </source>
</evidence>
<feature type="binding site" evidence="4">
    <location>
        <position position="199"/>
    </location>
    <ligand>
        <name>3'-phosphoadenylyl sulfate</name>
        <dbReference type="ChEBI" id="CHEBI:58339"/>
    </ligand>
</feature>
<feature type="chain" id="PRO_5002744508" description="Sulfotransferase domain-containing protein" evidence="5">
    <location>
        <begin position="18"/>
        <end position="412"/>
    </location>
</feature>
<dbReference type="PANTHER" id="PTHR10605">
    <property type="entry name" value="HEPARAN SULFATE SULFOTRANSFERASE"/>
    <property type="match status" value="1"/>
</dbReference>
<dbReference type="PANTHER" id="PTHR10605:SF56">
    <property type="entry name" value="BIFUNCTIONAL HEPARAN SULFATE N-DEACETYLASE_N-SULFOTRANSFERASE"/>
    <property type="match status" value="1"/>
</dbReference>
<keyword evidence="1" id="KW-0808">Transferase</keyword>
<evidence type="ECO:0000256" key="1">
    <source>
        <dbReference type="ARBA" id="ARBA00022679"/>
    </source>
</evidence>
<keyword evidence="5" id="KW-0732">Signal</keyword>
<evidence type="ECO:0000313" key="7">
    <source>
        <dbReference type="EMBL" id="EDQ89802.1"/>
    </source>
</evidence>
<dbReference type="PROSITE" id="PS51257">
    <property type="entry name" value="PROKAR_LIPOPROTEIN"/>
    <property type="match status" value="1"/>
</dbReference>
<name>A9UY55_MONBE</name>
<accession>A9UY55</accession>
<keyword evidence="8" id="KW-1185">Reference proteome</keyword>
<dbReference type="eggNOG" id="KOG3703">
    <property type="taxonomic scope" value="Eukaryota"/>
</dbReference>
<feature type="active site" description="For sulfotransferase activity" evidence="3">
    <location>
        <position position="99"/>
    </location>
</feature>
<evidence type="ECO:0000256" key="3">
    <source>
        <dbReference type="PIRSR" id="PIRSR637359-1"/>
    </source>
</evidence>
<dbReference type="SUPFAM" id="SSF52540">
    <property type="entry name" value="P-loop containing nucleoside triphosphate hydrolases"/>
    <property type="match status" value="1"/>
</dbReference>
<organism evidence="7 8">
    <name type="scientific">Monosiga brevicollis</name>
    <name type="common">Choanoflagellate</name>
    <dbReference type="NCBI Taxonomy" id="81824"/>
    <lineage>
        <taxon>Eukaryota</taxon>
        <taxon>Choanoflagellata</taxon>
        <taxon>Craspedida</taxon>
        <taxon>Salpingoecidae</taxon>
        <taxon>Monosiga</taxon>
    </lineage>
</organism>
<reference evidence="7 8" key="1">
    <citation type="journal article" date="2008" name="Nature">
        <title>The genome of the choanoflagellate Monosiga brevicollis and the origin of metazoans.</title>
        <authorList>
            <consortium name="JGI Sequencing"/>
            <person name="King N."/>
            <person name="Westbrook M.J."/>
            <person name="Young S.L."/>
            <person name="Kuo A."/>
            <person name="Abedin M."/>
            <person name="Chapman J."/>
            <person name="Fairclough S."/>
            <person name="Hellsten U."/>
            <person name="Isogai Y."/>
            <person name="Letunic I."/>
            <person name="Marr M."/>
            <person name="Pincus D."/>
            <person name="Putnam N."/>
            <person name="Rokas A."/>
            <person name="Wright K.J."/>
            <person name="Zuzow R."/>
            <person name="Dirks W."/>
            <person name="Good M."/>
            <person name="Goodstein D."/>
            <person name="Lemons D."/>
            <person name="Li W."/>
            <person name="Lyons J.B."/>
            <person name="Morris A."/>
            <person name="Nichols S."/>
            <person name="Richter D.J."/>
            <person name="Salamov A."/>
            <person name="Bork P."/>
            <person name="Lim W.A."/>
            <person name="Manning G."/>
            <person name="Miller W.T."/>
            <person name="McGinnis W."/>
            <person name="Shapiro H."/>
            <person name="Tjian R."/>
            <person name="Grigoriev I.V."/>
            <person name="Rokhsar D."/>
        </authorList>
    </citation>
    <scope>NUCLEOTIDE SEQUENCE [LARGE SCALE GENOMIC DNA]</scope>
    <source>
        <strain evidence="8">MX1 / ATCC 50154</strain>
    </source>
</reference>
<evidence type="ECO:0000259" key="6">
    <source>
        <dbReference type="Pfam" id="PF00685"/>
    </source>
</evidence>
<dbReference type="KEGG" id="mbr:MONBRDRAFT_24926"/>
<dbReference type="FunCoup" id="A9UY55">
    <property type="interactions" value="266"/>
</dbReference>
<dbReference type="InParanoid" id="A9UY55"/>
<keyword evidence="2" id="KW-0325">Glycoprotein</keyword>
<feature type="domain" description="Sulfotransferase" evidence="6">
    <location>
        <begin position="91"/>
        <end position="349"/>
    </location>
</feature>
<dbReference type="Pfam" id="PF00685">
    <property type="entry name" value="Sulfotransfer_1"/>
    <property type="match status" value="1"/>
</dbReference>
<evidence type="ECO:0000256" key="5">
    <source>
        <dbReference type="SAM" id="SignalP"/>
    </source>
</evidence>
<gene>
    <name evidence="7" type="ORF">MONBRDRAFT_24926</name>
</gene>
<dbReference type="GeneID" id="5890497"/>
<evidence type="ECO:0000256" key="4">
    <source>
        <dbReference type="PIRSR" id="PIRSR637359-2"/>
    </source>
</evidence>
<feature type="signal peptide" evidence="5">
    <location>
        <begin position="1"/>
        <end position="17"/>
    </location>
</feature>
<dbReference type="Proteomes" id="UP000001357">
    <property type="component" value="Unassembled WGS sequence"/>
</dbReference>
<protein>
    <recommendedName>
        <fullName evidence="6">Sulfotransferase domain-containing protein</fullName>
    </recommendedName>
</protein>
<dbReference type="OMA" id="ATHARTN"/>
<dbReference type="FunFam" id="3.40.50.300:FF:003476">
    <property type="entry name" value="Predicted protein"/>
    <property type="match status" value="1"/>
</dbReference>
<evidence type="ECO:0000313" key="8">
    <source>
        <dbReference type="Proteomes" id="UP000001357"/>
    </source>
</evidence>
<dbReference type="InterPro" id="IPR037359">
    <property type="entry name" value="NST/OST"/>
</dbReference>
<dbReference type="EMBL" id="CH991549">
    <property type="protein sequence ID" value="EDQ89802.1"/>
    <property type="molecule type" value="Genomic_DNA"/>
</dbReference>
<sequence length="412" mass="45772">MRELAILIVLSTSLVGCQHLPGASVPGSWASSYMEMDKPSTLRTLMPALTNSSSIRLELRPLVEYSPNLSPFLLDAGSCVHIGTQVACLPSTIIIGAMKAGTAELQGWLSRHPAMSRYGGPSSSGTGEAHYFDSLGKPLRALAAFAHGGSNAVGFRMRGAEPAYKYTFEKTPRYLFMKDEQIDRMHRFLPSARLIAILRNPVSRSYSHFQHRCRQGNFLVGLHPKIKGRVFASKSGPAAVASSLEAVGVTGIKAKDLAVLNGPCTNEQFASLVLHTLNGTRLDHLNMEQARTGGLLARGYYARQLQAFRRHYPHEQIYVMLTEDLFHDFPGEMDRLQTWLGLPYFDYRPHIRVNERGFTVLQGLKSKTDNSAYEPLNDELKAILGKFYARGLHALTDFIDADRLRTTWGIDF</sequence>
<dbReference type="GO" id="GO:0008146">
    <property type="term" value="F:sulfotransferase activity"/>
    <property type="evidence" value="ECO:0007669"/>
    <property type="project" value="InterPro"/>
</dbReference>